<name>A0A7X1AYE8_9BACT</name>
<dbReference type="InterPro" id="IPR047142">
    <property type="entry name" value="OryJ/VirC-like"/>
</dbReference>
<dbReference type="EMBL" id="JACHVA010000082">
    <property type="protein sequence ID" value="MBC2602204.1"/>
    <property type="molecule type" value="Genomic_DNA"/>
</dbReference>
<dbReference type="AlphaFoldDB" id="A0A7X1AYE8"/>
<dbReference type="Proteomes" id="UP000525652">
    <property type="component" value="Unassembled WGS sequence"/>
</dbReference>
<reference evidence="2 3" key="1">
    <citation type="submission" date="2020-07" db="EMBL/GenBank/DDBJ databases">
        <authorList>
            <person name="Feng X."/>
        </authorList>
    </citation>
    <scope>NUCLEOTIDE SEQUENCE [LARGE SCALE GENOMIC DNA]</scope>
    <source>
        <strain evidence="2 3">JCM14086</strain>
    </source>
</reference>
<feature type="domain" description="Cupin type-2" evidence="1">
    <location>
        <begin position="58"/>
        <end position="127"/>
    </location>
</feature>
<dbReference type="Gene3D" id="2.60.120.10">
    <property type="entry name" value="Jelly Rolls"/>
    <property type="match status" value="1"/>
</dbReference>
<proteinExistence type="predicted"/>
<evidence type="ECO:0000313" key="2">
    <source>
        <dbReference type="EMBL" id="MBC2602204.1"/>
    </source>
</evidence>
<dbReference type="SUPFAM" id="SSF51182">
    <property type="entry name" value="RmlC-like cupins"/>
    <property type="match status" value="1"/>
</dbReference>
<sequence>MLKYSVLLACLASLLHGEESHSVEPAIQKEVLVQSSESWDGQSLPAYPTEEPQISVVRFIIPPNSQLPMHKHPAINAGVLVKGTLTVISETGDEKLLEEGDALIELVNAWHYGRNDGDVPAEIVVVYAGVKGQPLAVLREQK</sequence>
<dbReference type="InterPro" id="IPR011051">
    <property type="entry name" value="RmlC_Cupin_sf"/>
</dbReference>
<dbReference type="InterPro" id="IPR014710">
    <property type="entry name" value="RmlC-like_jellyroll"/>
</dbReference>
<protein>
    <submittedName>
        <fullName evidence="2">Cupin domain-containing protein</fullName>
    </submittedName>
</protein>
<dbReference type="CDD" id="cd02236">
    <property type="entry name" value="cupin_CV2614-like"/>
    <property type="match status" value="1"/>
</dbReference>
<dbReference type="PANTHER" id="PTHR36156">
    <property type="entry name" value="SLR2101 PROTEIN"/>
    <property type="match status" value="1"/>
</dbReference>
<accession>A0A7X1AYE8</accession>
<comment type="caution">
    <text evidence="2">The sequence shown here is derived from an EMBL/GenBank/DDBJ whole genome shotgun (WGS) entry which is preliminary data.</text>
</comment>
<dbReference type="InterPro" id="IPR013096">
    <property type="entry name" value="Cupin_2"/>
</dbReference>
<evidence type="ECO:0000259" key="1">
    <source>
        <dbReference type="Pfam" id="PF07883"/>
    </source>
</evidence>
<organism evidence="2 3">
    <name type="scientific">Puniceicoccus vermicola</name>
    <dbReference type="NCBI Taxonomy" id="388746"/>
    <lineage>
        <taxon>Bacteria</taxon>
        <taxon>Pseudomonadati</taxon>
        <taxon>Verrucomicrobiota</taxon>
        <taxon>Opitutia</taxon>
        <taxon>Puniceicoccales</taxon>
        <taxon>Puniceicoccaceae</taxon>
        <taxon>Puniceicoccus</taxon>
    </lineage>
</organism>
<dbReference type="Pfam" id="PF07883">
    <property type="entry name" value="Cupin_2"/>
    <property type="match status" value="1"/>
</dbReference>
<dbReference type="PANTHER" id="PTHR36156:SF2">
    <property type="entry name" value="CUPIN TYPE-2 DOMAIN-CONTAINING PROTEIN"/>
    <property type="match status" value="1"/>
</dbReference>
<evidence type="ECO:0000313" key="3">
    <source>
        <dbReference type="Proteomes" id="UP000525652"/>
    </source>
</evidence>
<dbReference type="RefSeq" id="WP_185692899.1">
    <property type="nucleotide sequence ID" value="NZ_JACHVA010000082.1"/>
</dbReference>
<gene>
    <name evidence="2" type="ORF">H5P30_10485</name>
</gene>
<keyword evidence="3" id="KW-1185">Reference proteome</keyword>